<keyword evidence="2" id="KW-0813">Transport</keyword>
<reference evidence="5 6" key="1">
    <citation type="submission" date="2021-02" db="EMBL/GenBank/DDBJ databases">
        <title>Activity-based single-cell genomes from oceanic crustal fluid captures similar information to metagenomic and metatranscriptomic surveys with orders of magnitude less sampling.</title>
        <authorList>
            <person name="D'Angelo T.S."/>
            <person name="Orcutt B.N."/>
        </authorList>
    </citation>
    <scope>NUCLEOTIDE SEQUENCE [LARGE SCALE GENOMIC DNA]</scope>
    <source>
        <strain evidence="5">AH-315-G07</strain>
    </source>
</reference>
<evidence type="ECO:0000313" key="6">
    <source>
        <dbReference type="Proteomes" id="UP000722121"/>
    </source>
</evidence>
<dbReference type="NCBIfam" id="TIGR00309">
    <property type="entry name" value="V_ATPase_subD"/>
    <property type="match status" value="1"/>
</dbReference>
<dbReference type="InterPro" id="IPR002699">
    <property type="entry name" value="V_ATPase_D"/>
</dbReference>
<sequence length="200" mass="22717">MAEVKLTKNELRAQQVKLAQLERYLPTLQLKKAMLQTEVNYVRHEIKALAQEFTREKGVVEGYSALVYEMSTPTAEQVTAVEKVAKRYENIAGVDIPFFEGIAFEEVSYSLFDTPPWLDGVIDGLRKVVTAHAKVDVAEEKKAALEKELREVSIRVNLFEKIMIPRSRQNIRKIKVFLGDQELAAVSQAKVAKNKIGKKR</sequence>
<dbReference type="EMBL" id="JAFITR010000036">
    <property type="protein sequence ID" value="MBN4066892.1"/>
    <property type="molecule type" value="Genomic_DNA"/>
</dbReference>
<keyword evidence="3" id="KW-0406">Ion transport</keyword>
<accession>A0ABS3AV97</accession>
<organism evidence="5 6">
    <name type="scientific">Simkania negevensis</name>
    <dbReference type="NCBI Taxonomy" id="83561"/>
    <lineage>
        <taxon>Bacteria</taxon>
        <taxon>Pseudomonadati</taxon>
        <taxon>Chlamydiota</taxon>
        <taxon>Chlamydiia</taxon>
        <taxon>Parachlamydiales</taxon>
        <taxon>Simkaniaceae</taxon>
        <taxon>Simkania</taxon>
    </lineage>
</organism>
<keyword evidence="4" id="KW-0175">Coiled coil</keyword>
<evidence type="ECO:0000313" key="5">
    <source>
        <dbReference type="EMBL" id="MBN4066892.1"/>
    </source>
</evidence>
<evidence type="ECO:0000256" key="1">
    <source>
        <dbReference type="ARBA" id="ARBA00005850"/>
    </source>
</evidence>
<dbReference type="Proteomes" id="UP000722121">
    <property type="component" value="Unassembled WGS sequence"/>
</dbReference>
<protein>
    <submittedName>
        <fullName evidence="5">V-type ATP synthase subunit D</fullName>
    </submittedName>
</protein>
<feature type="coiled-coil region" evidence="4">
    <location>
        <begin position="128"/>
        <end position="155"/>
    </location>
</feature>
<proteinExistence type="inferred from homology"/>
<name>A0ABS3AV97_9BACT</name>
<evidence type="ECO:0000256" key="4">
    <source>
        <dbReference type="SAM" id="Coils"/>
    </source>
</evidence>
<comment type="similarity">
    <text evidence="1">Belongs to the V-ATPase D subunit family.</text>
</comment>
<dbReference type="Pfam" id="PF01813">
    <property type="entry name" value="ATP-synt_D"/>
    <property type="match status" value="1"/>
</dbReference>
<keyword evidence="6" id="KW-1185">Reference proteome</keyword>
<gene>
    <name evidence="5" type="ORF">JYU14_02290</name>
</gene>
<evidence type="ECO:0000256" key="2">
    <source>
        <dbReference type="ARBA" id="ARBA00022448"/>
    </source>
</evidence>
<dbReference type="NCBIfam" id="NF002565">
    <property type="entry name" value="PRK02195.1"/>
    <property type="match status" value="1"/>
</dbReference>
<comment type="caution">
    <text evidence="5">The sequence shown here is derived from an EMBL/GenBank/DDBJ whole genome shotgun (WGS) entry which is preliminary data.</text>
</comment>
<evidence type="ECO:0000256" key="3">
    <source>
        <dbReference type="ARBA" id="ARBA00023065"/>
    </source>
</evidence>
<dbReference type="Gene3D" id="1.10.287.3240">
    <property type="match status" value="1"/>
</dbReference>